<feature type="compositionally biased region" description="Basic residues" evidence="5">
    <location>
        <begin position="60"/>
        <end position="79"/>
    </location>
</feature>
<dbReference type="GO" id="GO:0070180">
    <property type="term" value="F:large ribosomal subunit rRNA binding"/>
    <property type="evidence" value="ECO:0007669"/>
    <property type="project" value="UniProtKB-UniRule"/>
</dbReference>
<keyword evidence="2 4" id="KW-0689">Ribosomal protein</keyword>
<proteinExistence type="inferred from homology"/>
<comment type="subunit">
    <text evidence="4">Part of the 50S ribosomal subunit.</text>
</comment>
<evidence type="ECO:0000259" key="6">
    <source>
        <dbReference type="SMART" id="SM01416"/>
    </source>
</evidence>
<organism evidence="7 8">
    <name type="scientific">Candidatus Marsarchaeota G2 archaeon OSP_D</name>
    <dbReference type="NCBI Taxonomy" id="1978157"/>
    <lineage>
        <taxon>Archaea</taxon>
        <taxon>Candidatus Marsarchaeota</taxon>
        <taxon>Candidatus Marsarchaeota group 2</taxon>
    </lineage>
</organism>
<feature type="region of interest" description="Disordered" evidence="5">
    <location>
        <begin position="56"/>
        <end position="89"/>
    </location>
</feature>
<evidence type="ECO:0000256" key="1">
    <source>
        <dbReference type="ARBA" id="ARBA00011082"/>
    </source>
</evidence>
<dbReference type="InterPro" id="IPR057259">
    <property type="entry name" value="Ribosomal_L19e"/>
</dbReference>
<dbReference type="HAMAP" id="MF_01475">
    <property type="entry name" value="Ribosomal_eL19"/>
    <property type="match status" value="1"/>
</dbReference>
<evidence type="ECO:0000313" key="7">
    <source>
        <dbReference type="EMBL" id="PSN90511.1"/>
    </source>
</evidence>
<evidence type="ECO:0000256" key="3">
    <source>
        <dbReference type="ARBA" id="ARBA00023274"/>
    </source>
</evidence>
<dbReference type="SMART" id="SM01416">
    <property type="entry name" value="Ribosomal_L19e"/>
    <property type="match status" value="1"/>
</dbReference>
<keyword evidence="4" id="KW-0699">rRNA-binding</keyword>
<evidence type="ECO:0000313" key="8">
    <source>
        <dbReference type="Proteomes" id="UP000240322"/>
    </source>
</evidence>
<dbReference type="Pfam" id="PF25476">
    <property type="entry name" value="Ribosomal_L19e_C"/>
    <property type="match status" value="1"/>
</dbReference>
<dbReference type="InterPro" id="IPR015972">
    <property type="entry name" value="Ribosomal_eL19_dom1"/>
</dbReference>
<dbReference type="Gene3D" id="1.10.1200.240">
    <property type="match status" value="1"/>
</dbReference>
<reference evidence="7 8" key="1">
    <citation type="submission" date="2017-04" db="EMBL/GenBank/DDBJ databases">
        <title>Novel microbial lineages endemic to geothermal iron-oxide mats fill important gaps in the evolutionary history of Archaea.</title>
        <authorList>
            <person name="Jay Z.J."/>
            <person name="Beam J.P."/>
            <person name="Dlakic M."/>
            <person name="Rusch D.B."/>
            <person name="Kozubal M.A."/>
            <person name="Inskeep W.P."/>
        </authorList>
    </citation>
    <scope>NUCLEOTIDE SEQUENCE [LARGE SCALE GENOMIC DNA]</scope>
    <source>
        <strain evidence="7">OSP_D</strain>
    </source>
</reference>
<dbReference type="Proteomes" id="UP000240322">
    <property type="component" value="Unassembled WGS sequence"/>
</dbReference>
<dbReference type="EMBL" id="NEXE01000057">
    <property type="protein sequence ID" value="PSN90511.1"/>
    <property type="molecule type" value="Genomic_DNA"/>
</dbReference>
<dbReference type="GO" id="GO:0022625">
    <property type="term" value="C:cytosolic large ribosomal subunit"/>
    <property type="evidence" value="ECO:0007669"/>
    <property type="project" value="InterPro"/>
</dbReference>
<accession>A0A2R6AVT8</accession>
<dbReference type="SUPFAM" id="SSF48140">
    <property type="entry name" value="Ribosomal protein L19 (L19e)"/>
    <property type="match status" value="1"/>
</dbReference>
<dbReference type="InterPro" id="IPR057260">
    <property type="entry name" value="Ribosomal_L19e_C"/>
</dbReference>
<comment type="caution">
    <text evidence="7">The sequence shown here is derived from an EMBL/GenBank/DDBJ whole genome shotgun (WGS) entry which is preliminary data.</text>
</comment>
<dbReference type="InterPro" id="IPR035970">
    <property type="entry name" value="60S_ribosomal_eL19_sf"/>
</dbReference>
<keyword evidence="4" id="KW-0694">RNA-binding</keyword>
<name>A0A2R6AVT8_9ARCH</name>
<dbReference type="NCBIfam" id="NF006343">
    <property type="entry name" value="PRK08570.1"/>
    <property type="match status" value="1"/>
</dbReference>
<dbReference type="PANTHER" id="PTHR10722">
    <property type="entry name" value="60S RIBOSOMAL PROTEIN L19"/>
    <property type="match status" value="1"/>
</dbReference>
<comment type="similarity">
    <text evidence="1 4">Belongs to the eukaryotic ribosomal protein eL19 family.</text>
</comment>
<dbReference type="Gene3D" id="1.10.1650.10">
    <property type="match status" value="1"/>
</dbReference>
<dbReference type="Pfam" id="PF01280">
    <property type="entry name" value="Ribosomal_L19e"/>
    <property type="match status" value="1"/>
</dbReference>
<evidence type="ECO:0000256" key="2">
    <source>
        <dbReference type="ARBA" id="ARBA00022980"/>
    </source>
</evidence>
<dbReference type="AlphaFoldDB" id="A0A2R6AVT8"/>
<dbReference type="GO" id="GO:0006412">
    <property type="term" value="P:translation"/>
    <property type="evidence" value="ECO:0007669"/>
    <property type="project" value="UniProtKB-UniRule"/>
</dbReference>
<feature type="domain" description="Large ribosomal subunit protein eL19" evidence="6">
    <location>
        <begin position="3"/>
        <end position="144"/>
    </location>
</feature>
<evidence type="ECO:0000256" key="4">
    <source>
        <dbReference type="HAMAP-Rule" id="MF_01475"/>
    </source>
</evidence>
<dbReference type="GO" id="GO:0003735">
    <property type="term" value="F:structural constituent of ribosome"/>
    <property type="evidence" value="ECO:0007669"/>
    <property type="project" value="InterPro"/>
</dbReference>
<protein>
    <recommendedName>
        <fullName evidence="4">Large ribosomal subunit protein eL19</fullName>
    </recommendedName>
</protein>
<sequence length="144" mass="16241">MSNVRIQKKLAAKILGVGVSRIYVAPEHLEDVSQAITKDDVRSLIKTGLIDIRSPSTPTRGRKRLVRTQKAKGKRKAAGSRKGGMGVRRQPEREWVLRVRKQRQYLRKLRADGVIDAKTYRALYLKIKGGVFTSLASLKNYIGK</sequence>
<dbReference type="InterPro" id="IPR000196">
    <property type="entry name" value="Ribosomal_eL19_dom"/>
</dbReference>
<gene>
    <name evidence="4" type="primary">rpl19e</name>
    <name evidence="7" type="ORF">B9Q03_06620</name>
</gene>
<evidence type="ECO:0000256" key="5">
    <source>
        <dbReference type="SAM" id="MobiDB-lite"/>
    </source>
</evidence>
<comment type="function">
    <text evidence="4">Binds to the 23S rRNA.</text>
</comment>
<keyword evidence="3 4" id="KW-0687">Ribonucleoprotein</keyword>
<dbReference type="InterPro" id="IPR039547">
    <property type="entry name" value="Ribosomal_eL19"/>
</dbReference>